<dbReference type="WBParaSite" id="RSKR_0000867000.1">
    <property type="protein sequence ID" value="RSKR_0000867000.1"/>
    <property type="gene ID" value="RSKR_0000867000"/>
</dbReference>
<proteinExistence type="predicted"/>
<sequence length="340" mass="37776">MRVFNTFCLLTFPLLISAETFVKFRGSQPSQQIRVQANRDRRPVEQFNDVVVRAHSLGESSQDSPSKYLSFTSSETPMAAKLKSAEAVVRRAPPQPPTNPAQINQTPMGSMMMPNLMMHSGILPPHPLHAHHHLMHPLHQHLGMVAGQPLIPGQPQPILHGQPQQTILPASPQHTLLQGSPLLSANPQPMIQFIQPPPNPAHPNLLSPHPNLFGQNLLSPHPMPSQSSNIPTLSPLSHHDLFTPIPGFPTFPPITMPPAFDKLVPEAIEARAKANRKLAPPNKKIPSYGSANTERKSFSKMNIEELESRLPKYTKQTSRPTYSTGLKKDNVWMVPYYQKN</sequence>
<dbReference type="Proteomes" id="UP000095286">
    <property type="component" value="Unplaced"/>
</dbReference>
<protein>
    <submittedName>
        <fullName evidence="2">Uncharacterized protein</fullName>
    </submittedName>
</protein>
<evidence type="ECO:0000313" key="1">
    <source>
        <dbReference type="Proteomes" id="UP000095286"/>
    </source>
</evidence>
<evidence type="ECO:0000313" key="2">
    <source>
        <dbReference type="WBParaSite" id="RSKR_0000867000.1"/>
    </source>
</evidence>
<accession>A0AC35U7P2</accession>
<organism evidence="1 2">
    <name type="scientific">Rhabditophanes sp. KR3021</name>
    <dbReference type="NCBI Taxonomy" id="114890"/>
    <lineage>
        <taxon>Eukaryota</taxon>
        <taxon>Metazoa</taxon>
        <taxon>Ecdysozoa</taxon>
        <taxon>Nematoda</taxon>
        <taxon>Chromadorea</taxon>
        <taxon>Rhabditida</taxon>
        <taxon>Tylenchina</taxon>
        <taxon>Panagrolaimomorpha</taxon>
        <taxon>Strongyloidoidea</taxon>
        <taxon>Alloionematidae</taxon>
        <taxon>Rhabditophanes</taxon>
    </lineage>
</organism>
<reference evidence="2" key="1">
    <citation type="submission" date="2016-11" db="UniProtKB">
        <authorList>
            <consortium name="WormBaseParasite"/>
        </authorList>
    </citation>
    <scope>IDENTIFICATION</scope>
    <source>
        <strain evidence="2">KR3021</strain>
    </source>
</reference>
<name>A0AC35U7P2_9BILA</name>